<feature type="transmembrane region" description="Helical" evidence="1">
    <location>
        <begin position="7"/>
        <end position="26"/>
    </location>
</feature>
<evidence type="ECO:0008006" key="3">
    <source>
        <dbReference type="Google" id="ProtNLM"/>
    </source>
</evidence>
<keyword evidence="1" id="KW-0812">Transmembrane</keyword>
<reference evidence="2" key="1">
    <citation type="journal article" date="2018" name="Antonie Van Leeuwenhoek">
        <title>Proteinivorax hydrogeniformans sp. nov., an anaerobic, haloalkaliphilic bacterium fermenting proteinaceous compounds with high hydrogen production.</title>
        <authorList>
            <person name="Boltyanskaya Y."/>
            <person name="Detkova E."/>
            <person name="Pimenov N."/>
            <person name="Kevbrin V."/>
        </authorList>
    </citation>
    <scope>NUCLEOTIDE SEQUENCE</scope>
    <source>
        <strain evidence="2">Z-710</strain>
    </source>
</reference>
<name>A0AAU8HPE7_9FIRM</name>
<protein>
    <recommendedName>
        <fullName evidence="3">Lipoprotein</fullName>
    </recommendedName>
</protein>
<keyword evidence="1" id="KW-1133">Transmembrane helix</keyword>
<dbReference type="EMBL" id="CP159485">
    <property type="protein sequence ID" value="XCI27444.1"/>
    <property type="molecule type" value="Genomic_DNA"/>
</dbReference>
<accession>A0AAU8HPE7</accession>
<reference evidence="2" key="2">
    <citation type="submission" date="2024-06" db="EMBL/GenBank/DDBJ databases">
        <authorList>
            <person name="Petrova K.O."/>
            <person name="Toshchakov S.V."/>
            <person name="Boltjanskaja Y.V."/>
            <person name="Kevbrin V.V."/>
        </authorList>
    </citation>
    <scope>NUCLEOTIDE SEQUENCE</scope>
    <source>
        <strain evidence="2">Z-710</strain>
    </source>
</reference>
<proteinExistence type="predicted"/>
<dbReference type="AlphaFoldDB" id="A0AAU8HPE7"/>
<evidence type="ECO:0000256" key="1">
    <source>
        <dbReference type="SAM" id="Phobius"/>
    </source>
</evidence>
<sequence length="172" mass="20390">MKIRWQVVLVVAVLSVAVFFIGNRLYRDYTIYTPLEELLENDESIVKYNHSKQNDLHIIQLELEESVELYSFHTKIDLELTDVLGKDFIVKYNFEAPKKENLYNIYWKAELALQDAVNNGSYLQTMKYLDELLEEGSYFFDLKNNWTYYSWNLGDYEYSNVIYVGEEGEDGN</sequence>
<organism evidence="2">
    <name type="scientific">Proteinivorax hydrogeniformans</name>
    <dbReference type="NCBI Taxonomy" id="1826727"/>
    <lineage>
        <taxon>Bacteria</taxon>
        <taxon>Bacillati</taxon>
        <taxon>Bacillota</taxon>
        <taxon>Clostridia</taxon>
        <taxon>Eubacteriales</taxon>
        <taxon>Proteinivoracaceae</taxon>
        <taxon>Proteinivorax</taxon>
    </lineage>
</organism>
<dbReference type="RefSeq" id="WP_353892022.1">
    <property type="nucleotide sequence ID" value="NZ_CP159485.1"/>
</dbReference>
<evidence type="ECO:0000313" key="2">
    <source>
        <dbReference type="EMBL" id="XCI27444.1"/>
    </source>
</evidence>
<keyword evidence="1" id="KW-0472">Membrane</keyword>
<gene>
    <name evidence="2" type="ORF">PRVXH_001342</name>
</gene>